<accession>A0A814ITX6</accession>
<dbReference type="AlphaFoldDB" id="A0A814ITX6"/>
<gene>
    <name evidence="1" type="ORF">ZHD862_LOCUS13887</name>
</gene>
<evidence type="ECO:0000313" key="1">
    <source>
        <dbReference type="EMBL" id="CAF1027916.1"/>
    </source>
</evidence>
<dbReference type="Proteomes" id="UP000663864">
    <property type="component" value="Unassembled WGS sequence"/>
</dbReference>
<sequence length="276" mass="32572">MSDKLMFLSELETLLNDSQINNDERWENFLFILRKYDLINQLHIQSVRDFDEVHNKLLDLLVSNNDNNSPAIDYSTFKKLESLIFDLPKTIESLVITNCIMWERLNNNETETNSLKEAVRDLQEITYEANFKKLAYAISTPLKNELLKHFRLARIQVDPLDEELLVALLDGNYRAARISEDTYNDIVLIYQKIAQVTGIFNYKELVKIIVCRQAHNVDQHEIIDHYINQCKRSHMKPNFLDLLKDLNLNSLAKYKLEEMQTLEKLFTFYSEHGEYC</sequence>
<proteinExistence type="predicted"/>
<name>A0A814ITX6_9BILA</name>
<dbReference type="EMBL" id="CAJNOT010000584">
    <property type="protein sequence ID" value="CAF1027916.1"/>
    <property type="molecule type" value="Genomic_DNA"/>
</dbReference>
<organism evidence="1 2">
    <name type="scientific">Rotaria sordida</name>
    <dbReference type="NCBI Taxonomy" id="392033"/>
    <lineage>
        <taxon>Eukaryota</taxon>
        <taxon>Metazoa</taxon>
        <taxon>Spiralia</taxon>
        <taxon>Gnathifera</taxon>
        <taxon>Rotifera</taxon>
        <taxon>Eurotatoria</taxon>
        <taxon>Bdelloidea</taxon>
        <taxon>Philodinida</taxon>
        <taxon>Philodinidae</taxon>
        <taxon>Rotaria</taxon>
    </lineage>
</organism>
<protein>
    <submittedName>
        <fullName evidence="1">Uncharacterized protein</fullName>
    </submittedName>
</protein>
<evidence type="ECO:0000313" key="2">
    <source>
        <dbReference type="Proteomes" id="UP000663864"/>
    </source>
</evidence>
<reference evidence="1" key="1">
    <citation type="submission" date="2021-02" db="EMBL/GenBank/DDBJ databases">
        <authorList>
            <person name="Nowell W R."/>
        </authorList>
    </citation>
    <scope>NUCLEOTIDE SEQUENCE</scope>
</reference>
<comment type="caution">
    <text evidence="1">The sequence shown here is derived from an EMBL/GenBank/DDBJ whole genome shotgun (WGS) entry which is preliminary data.</text>
</comment>